<evidence type="ECO:0000313" key="2">
    <source>
        <dbReference type="Proteomes" id="UP000239366"/>
    </source>
</evidence>
<reference evidence="2" key="1">
    <citation type="submission" date="2016-11" db="EMBL/GenBank/DDBJ databases">
        <title>Trade-off between light-utilization and light-protection in marine flavobacteria.</title>
        <authorList>
            <person name="Kumagai Y."/>
            <person name="Yoshizawa S."/>
            <person name="Kogure K."/>
        </authorList>
    </citation>
    <scope>NUCLEOTIDE SEQUENCE [LARGE SCALE GENOMIC DNA]</scope>
    <source>
        <strain evidence="2">SG-18</strain>
    </source>
</reference>
<dbReference type="EMBL" id="MQVX01000001">
    <property type="protein sequence ID" value="PQJ14917.1"/>
    <property type="molecule type" value="Genomic_DNA"/>
</dbReference>
<accession>A0A2S7T5W7</accession>
<dbReference type="RefSeq" id="WP_105000559.1">
    <property type="nucleotide sequence ID" value="NZ_MQVX01000001.1"/>
</dbReference>
<proteinExistence type="predicted"/>
<sequence>MINGGEPNKAQFPGYITTAPSNTQFFIKKETKSGKRKTKGGAFDNGMGTSKSLGGIIVARVNVAIPFVEDGQSQGSRALTKTFGGVAKVVARPSLGVVNATSFQVKGGFAQKTIILNSNSLFAFKKGLKYQATLNVVPKKTIAIDGVLEDKKYKAVKSAEQDLWGSDYGAIRVFSASDVVLEKMQAVPCDPEVYKKGVMMGSSAYLNASLDEFLKYQ</sequence>
<organism evidence="1 2">
    <name type="scientific">Aureicoccus marinus</name>
    <dbReference type="NCBI Taxonomy" id="754435"/>
    <lineage>
        <taxon>Bacteria</taxon>
        <taxon>Pseudomonadati</taxon>
        <taxon>Bacteroidota</taxon>
        <taxon>Flavobacteriia</taxon>
        <taxon>Flavobacteriales</taxon>
        <taxon>Flavobacteriaceae</taxon>
        <taxon>Aureicoccus</taxon>
    </lineage>
</organism>
<gene>
    <name evidence="1" type="ORF">BST99_03460</name>
</gene>
<dbReference type="Proteomes" id="UP000239366">
    <property type="component" value="Unassembled WGS sequence"/>
</dbReference>
<comment type="caution">
    <text evidence="1">The sequence shown here is derived from an EMBL/GenBank/DDBJ whole genome shotgun (WGS) entry which is preliminary data.</text>
</comment>
<protein>
    <submittedName>
        <fullName evidence="1">Uncharacterized protein</fullName>
    </submittedName>
</protein>
<evidence type="ECO:0000313" key="1">
    <source>
        <dbReference type="EMBL" id="PQJ14917.1"/>
    </source>
</evidence>
<dbReference type="AlphaFoldDB" id="A0A2S7T5W7"/>
<keyword evidence="2" id="KW-1185">Reference proteome</keyword>
<dbReference type="OrthoDB" id="817809at2"/>
<name>A0A2S7T5W7_9FLAO</name>